<reference evidence="3 4" key="1">
    <citation type="journal article" date="2007" name="Nature">
        <title>Evolution of genes and genomes on the Drosophila phylogeny.</title>
        <authorList>
            <consortium name="Drosophila 12 Genomes Consortium"/>
            <person name="Clark A.G."/>
            <person name="Eisen M.B."/>
            <person name="Smith D.R."/>
            <person name="Bergman C.M."/>
            <person name="Oliver B."/>
            <person name="Markow T.A."/>
            <person name="Kaufman T.C."/>
            <person name="Kellis M."/>
            <person name="Gelbart W."/>
            <person name="Iyer V.N."/>
            <person name="Pollard D.A."/>
            <person name="Sackton T.B."/>
            <person name="Larracuente A.M."/>
            <person name="Singh N.D."/>
            <person name="Abad J.P."/>
            <person name="Abt D.N."/>
            <person name="Adryan B."/>
            <person name="Aguade M."/>
            <person name="Akashi H."/>
            <person name="Anderson W.W."/>
            <person name="Aquadro C.F."/>
            <person name="Ardell D.H."/>
            <person name="Arguello R."/>
            <person name="Artieri C.G."/>
            <person name="Barbash D.A."/>
            <person name="Barker D."/>
            <person name="Barsanti P."/>
            <person name="Batterham P."/>
            <person name="Batzoglou S."/>
            <person name="Begun D."/>
            <person name="Bhutkar A."/>
            <person name="Blanco E."/>
            <person name="Bosak S.A."/>
            <person name="Bradley R.K."/>
            <person name="Brand A.D."/>
            <person name="Brent M.R."/>
            <person name="Brooks A.N."/>
            <person name="Brown R.H."/>
            <person name="Butlin R.K."/>
            <person name="Caggese C."/>
            <person name="Calvi B.R."/>
            <person name="Bernardo de Carvalho A."/>
            <person name="Caspi A."/>
            <person name="Castrezana S."/>
            <person name="Celniker S.E."/>
            <person name="Chang J.L."/>
            <person name="Chapple C."/>
            <person name="Chatterji S."/>
            <person name="Chinwalla A."/>
            <person name="Civetta A."/>
            <person name="Clifton S.W."/>
            <person name="Comeron J.M."/>
            <person name="Costello J.C."/>
            <person name="Coyne J.A."/>
            <person name="Daub J."/>
            <person name="David R.G."/>
            <person name="Delcher A.L."/>
            <person name="Delehaunty K."/>
            <person name="Do C.B."/>
            <person name="Ebling H."/>
            <person name="Edwards K."/>
            <person name="Eickbush T."/>
            <person name="Evans J.D."/>
            <person name="Filipski A."/>
            <person name="Findeiss S."/>
            <person name="Freyhult E."/>
            <person name="Fulton L."/>
            <person name="Fulton R."/>
            <person name="Garcia A.C."/>
            <person name="Gardiner A."/>
            <person name="Garfield D.A."/>
            <person name="Garvin B.E."/>
            <person name="Gibson G."/>
            <person name="Gilbert D."/>
            <person name="Gnerre S."/>
            <person name="Godfrey J."/>
            <person name="Good R."/>
            <person name="Gotea V."/>
            <person name="Gravely B."/>
            <person name="Greenberg A.J."/>
            <person name="Griffiths-Jones S."/>
            <person name="Gross S."/>
            <person name="Guigo R."/>
            <person name="Gustafson E.A."/>
            <person name="Haerty W."/>
            <person name="Hahn M.W."/>
            <person name="Halligan D.L."/>
            <person name="Halpern A.L."/>
            <person name="Halter G.M."/>
            <person name="Han M.V."/>
            <person name="Heger A."/>
            <person name="Hillier L."/>
            <person name="Hinrichs A.S."/>
            <person name="Holmes I."/>
            <person name="Hoskins R.A."/>
            <person name="Hubisz M.J."/>
            <person name="Hultmark D."/>
            <person name="Huntley M.A."/>
            <person name="Jaffe D.B."/>
            <person name="Jagadeeshan S."/>
            <person name="Jeck W.R."/>
            <person name="Johnson J."/>
            <person name="Jones C.D."/>
            <person name="Jordan W.C."/>
            <person name="Karpen G.H."/>
            <person name="Kataoka E."/>
            <person name="Keightley P.D."/>
            <person name="Kheradpour P."/>
            <person name="Kirkness E.F."/>
            <person name="Koerich L.B."/>
            <person name="Kristiansen K."/>
            <person name="Kudrna D."/>
            <person name="Kulathinal R.J."/>
            <person name="Kumar S."/>
            <person name="Kwok R."/>
            <person name="Lander E."/>
            <person name="Langley C.H."/>
            <person name="Lapoint R."/>
            <person name="Lazzaro B.P."/>
            <person name="Lee S.J."/>
            <person name="Levesque L."/>
            <person name="Li R."/>
            <person name="Lin C.F."/>
            <person name="Lin M.F."/>
            <person name="Lindblad-Toh K."/>
            <person name="Llopart A."/>
            <person name="Long M."/>
            <person name="Low L."/>
            <person name="Lozovsky E."/>
            <person name="Lu J."/>
            <person name="Luo M."/>
            <person name="Machado C.A."/>
            <person name="Makalowski W."/>
            <person name="Marzo M."/>
            <person name="Matsuda M."/>
            <person name="Matzkin L."/>
            <person name="McAllister B."/>
            <person name="McBride C.S."/>
            <person name="McKernan B."/>
            <person name="McKernan K."/>
            <person name="Mendez-Lago M."/>
            <person name="Minx P."/>
            <person name="Mollenhauer M.U."/>
            <person name="Montooth K."/>
            <person name="Mount S.M."/>
            <person name="Mu X."/>
            <person name="Myers E."/>
            <person name="Negre B."/>
            <person name="Newfeld S."/>
            <person name="Nielsen R."/>
            <person name="Noor M.A."/>
            <person name="O'Grady P."/>
            <person name="Pachter L."/>
            <person name="Papaceit M."/>
            <person name="Parisi M.J."/>
            <person name="Parisi M."/>
            <person name="Parts L."/>
            <person name="Pedersen J.S."/>
            <person name="Pesole G."/>
            <person name="Phillippy A.M."/>
            <person name="Ponting C.P."/>
            <person name="Pop M."/>
            <person name="Porcelli D."/>
            <person name="Powell J.R."/>
            <person name="Prohaska S."/>
            <person name="Pruitt K."/>
            <person name="Puig M."/>
            <person name="Quesneville H."/>
            <person name="Ram K.R."/>
            <person name="Rand D."/>
            <person name="Rasmussen M.D."/>
            <person name="Reed L.K."/>
            <person name="Reenan R."/>
            <person name="Reily A."/>
            <person name="Remington K.A."/>
            <person name="Rieger T.T."/>
            <person name="Ritchie M.G."/>
            <person name="Robin C."/>
            <person name="Rogers Y.H."/>
            <person name="Rohde C."/>
            <person name="Rozas J."/>
            <person name="Rubenfield M.J."/>
            <person name="Ruiz A."/>
            <person name="Russo S."/>
            <person name="Salzberg S.L."/>
            <person name="Sanchez-Gracia A."/>
            <person name="Saranga D.J."/>
            <person name="Sato H."/>
            <person name="Schaeffer S.W."/>
            <person name="Schatz M.C."/>
            <person name="Schlenke T."/>
            <person name="Schwartz R."/>
            <person name="Segarra C."/>
            <person name="Singh R.S."/>
            <person name="Sirot L."/>
            <person name="Sirota M."/>
            <person name="Sisneros N.B."/>
            <person name="Smith C.D."/>
            <person name="Smith T.F."/>
            <person name="Spieth J."/>
            <person name="Stage D.E."/>
            <person name="Stark A."/>
            <person name="Stephan W."/>
            <person name="Strausberg R.L."/>
            <person name="Strempel S."/>
            <person name="Sturgill D."/>
            <person name="Sutton G."/>
            <person name="Sutton G.G."/>
            <person name="Tao W."/>
            <person name="Teichmann S."/>
            <person name="Tobari Y.N."/>
            <person name="Tomimura Y."/>
            <person name="Tsolas J.M."/>
            <person name="Valente V.L."/>
            <person name="Venter E."/>
            <person name="Venter J.C."/>
            <person name="Vicario S."/>
            <person name="Vieira F.G."/>
            <person name="Vilella A.J."/>
            <person name="Villasante A."/>
            <person name="Walenz B."/>
            <person name="Wang J."/>
            <person name="Wasserman M."/>
            <person name="Watts T."/>
            <person name="Wilson D."/>
            <person name="Wilson R.K."/>
            <person name="Wing R.A."/>
            <person name="Wolfner M.F."/>
            <person name="Wong A."/>
            <person name="Wong G.K."/>
            <person name="Wu C.I."/>
            <person name="Wu G."/>
            <person name="Yamamoto D."/>
            <person name="Yang H.P."/>
            <person name="Yang S.P."/>
            <person name="Yorke J.A."/>
            <person name="Yoshida K."/>
            <person name="Zdobnov E."/>
            <person name="Zhang P."/>
            <person name="Zhang Y."/>
            <person name="Zimin A.V."/>
            <person name="Baldwin J."/>
            <person name="Abdouelleil A."/>
            <person name="Abdulkadir J."/>
            <person name="Abebe A."/>
            <person name="Abera B."/>
            <person name="Abreu J."/>
            <person name="Acer S.C."/>
            <person name="Aftuck L."/>
            <person name="Alexander A."/>
            <person name="An P."/>
            <person name="Anderson E."/>
            <person name="Anderson S."/>
            <person name="Arachi H."/>
            <person name="Azer M."/>
            <person name="Bachantsang P."/>
            <person name="Barry A."/>
            <person name="Bayul T."/>
            <person name="Berlin A."/>
            <person name="Bessette D."/>
            <person name="Bloom T."/>
            <person name="Blye J."/>
            <person name="Boguslavskiy L."/>
            <person name="Bonnet C."/>
            <person name="Boukhgalter B."/>
            <person name="Bourzgui I."/>
            <person name="Brown A."/>
            <person name="Cahill P."/>
            <person name="Channer S."/>
            <person name="Cheshatsang Y."/>
            <person name="Chuda L."/>
            <person name="Citroen M."/>
            <person name="Collymore A."/>
            <person name="Cooke P."/>
            <person name="Costello M."/>
            <person name="D'Aco K."/>
            <person name="Daza R."/>
            <person name="De Haan G."/>
            <person name="DeGray S."/>
            <person name="DeMaso C."/>
            <person name="Dhargay N."/>
            <person name="Dooley K."/>
            <person name="Dooley E."/>
            <person name="Doricent M."/>
            <person name="Dorje P."/>
            <person name="Dorjee K."/>
            <person name="Dupes A."/>
            <person name="Elong R."/>
            <person name="Falk J."/>
            <person name="Farina A."/>
            <person name="Faro S."/>
            <person name="Ferguson D."/>
            <person name="Fisher S."/>
            <person name="Foley C.D."/>
            <person name="Franke A."/>
            <person name="Friedrich D."/>
            <person name="Gadbois L."/>
            <person name="Gearin G."/>
            <person name="Gearin C.R."/>
            <person name="Giannoukos G."/>
            <person name="Goode T."/>
            <person name="Graham J."/>
            <person name="Grandbois E."/>
            <person name="Grewal S."/>
            <person name="Gyaltsen K."/>
            <person name="Hafez N."/>
            <person name="Hagos B."/>
            <person name="Hall J."/>
            <person name="Henson C."/>
            <person name="Hollinger A."/>
            <person name="Honan T."/>
            <person name="Huard M.D."/>
            <person name="Hughes L."/>
            <person name="Hurhula B."/>
            <person name="Husby M.E."/>
            <person name="Kamat A."/>
            <person name="Kanga B."/>
            <person name="Kashin S."/>
            <person name="Khazanovich D."/>
            <person name="Kisner P."/>
            <person name="Lance K."/>
            <person name="Lara M."/>
            <person name="Lee W."/>
            <person name="Lennon N."/>
            <person name="Letendre F."/>
            <person name="LeVine R."/>
            <person name="Lipovsky A."/>
            <person name="Liu X."/>
            <person name="Liu J."/>
            <person name="Liu S."/>
            <person name="Lokyitsang T."/>
            <person name="Lokyitsang Y."/>
            <person name="Lubonja R."/>
            <person name="Lui A."/>
            <person name="MacDonald P."/>
            <person name="Magnisalis V."/>
            <person name="Maru K."/>
            <person name="Matthews C."/>
            <person name="McCusker W."/>
            <person name="McDonough S."/>
            <person name="Mehta T."/>
            <person name="Meldrim J."/>
            <person name="Meneus L."/>
            <person name="Mihai O."/>
            <person name="Mihalev A."/>
            <person name="Mihova T."/>
            <person name="Mittelman R."/>
            <person name="Mlenga V."/>
            <person name="Montmayeur A."/>
            <person name="Mulrain L."/>
            <person name="Navidi A."/>
            <person name="Naylor J."/>
            <person name="Negash T."/>
            <person name="Nguyen T."/>
            <person name="Nguyen N."/>
            <person name="Nicol R."/>
            <person name="Norbu C."/>
            <person name="Norbu N."/>
            <person name="Novod N."/>
            <person name="O'Neill B."/>
            <person name="Osman S."/>
            <person name="Markiewicz E."/>
            <person name="Oyono O.L."/>
            <person name="Patti C."/>
            <person name="Phunkhang P."/>
            <person name="Pierre F."/>
            <person name="Priest M."/>
            <person name="Raghuraman S."/>
            <person name="Rege F."/>
            <person name="Reyes R."/>
            <person name="Rise C."/>
            <person name="Rogov P."/>
            <person name="Ross K."/>
            <person name="Ryan E."/>
            <person name="Settipalli S."/>
            <person name="Shea T."/>
            <person name="Sherpa N."/>
            <person name="Shi L."/>
            <person name="Shih D."/>
            <person name="Sparrow T."/>
            <person name="Spaulding J."/>
            <person name="Stalker J."/>
            <person name="Stange-Thomann N."/>
            <person name="Stavropoulos S."/>
            <person name="Stone C."/>
            <person name="Strader C."/>
            <person name="Tesfaye S."/>
            <person name="Thomson T."/>
            <person name="Thoulutsang Y."/>
            <person name="Thoulutsang D."/>
            <person name="Topham K."/>
            <person name="Topping I."/>
            <person name="Tsamla T."/>
            <person name="Vassiliev H."/>
            <person name="Vo A."/>
            <person name="Wangchuk T."/>
            <person name="Wangdi T."/>
            <person name="Weiand M."/>
            <person name="Wilkinson J."/>
            <person name="Wilson A."/>
            <person name="Yadav S."/>
            <person name="Young G."/>
            <person name="Yu Q."/>
            <person name="Zembek L."/>
            <person name="Zhong D."/>
            <person name="Zimmer A."/>
            <person name="Zwirko Z."/>
            <person name="Jaffe D.B."/>
            <person name="Alvarez P."/>
            <person name="Brockman W."/>
            <person name="Butler J."/>
            <person name="Chin C."/>
            <person name="Gnerre S."/>
            <person name="Grabherr M."/>
            <person name="Kleber M."/>
            <person name="Mauceli E."/>
            <person name="MacCallum I."/>
        </authorList>
    </citation>
    <scope>NUCLEOTIDE SEQUENCE [LARGE SCALE GENOMIC DNA]</scope>
    <source>
        <strain evidence="4">Tucson 14030-0811.24</strain>
    </source>
</reference>
<dbReference type="eggNOG" id="ENOG502S3CE">
    <property type="taxonomic scope" value="Eukaryota"/>
</dbReference>
<feature type="compositionally biased region" description="Basic residues" evidence="1">
    <location>
        <begin position="324"/>
        <end position="341"/>
    </location>
</feature>
<feature type="region of interest" description="Disordered" evidence="1">
    <location>
        <begin position="245"/>
        <end position="288"/>
    </location>
</feature>
<organism evidence="3 4">
    <name type="scientific">Drosophila willistoni</name>
    <name type="common">Fruit fly</name>
    <dbReference type="NCBI Taxonomy" id="7260"/>
    <lineage>
        <taxon>Eukaryota</taxon>
        <taxon>Metazoa</taxon>
        <taxon>Ecdysozoa</taxon>
        <taxon>Arthropoda</taxon>
        <taxon>Hexapoda</taxon>
        <taxon>Insecta</taxon>
        <taxon>Pterygota</taxon>
        <taxon>Neoptera</taxon>
        <taxon>Endopterygota</taxon>
        <taxon>Diptera</taxon>
        <taxon>Brachycera</taxon>
        <taxon>Muscomorpha</taxon>
        <taxon>Ephydroidea</taxon>
        <taxon>Drosophilidae</taxon>
        <taxon>Drosophila</taxon>
        <taxon>Sophophora</taxon>
    </lineage>
</organism>
<proteinExistence type="predicted"/>
<feature type="compositionally biased region" description="Basic and acidic residues" evidence="1">
    <location>
        <begin position="62"/>
        <end position="74"/>
    </location>
</feature>
<dbReference type="EMBL" id="CH964239">
    <property type="protein sequence ID" value="EDW82282.1"/>
    <property type="molecule type" value="Genomic_DNA"/>
</dbReference>
<dbReference type="PhylomeDB" id="B4NEW3"/>
<feature type="compositionally biased region" description="Low complexity" evidence="1">
    <location>
        <begin position="313"/>
        <end position="323"/>
    </location>
</feature>
<keyword evidence="4" id="KW-1185">Reference proteome</keyword>
<feature type="region of interest" description="Disordered" evidence="1">
    <location>
        <begin position="313"/>
        <end position="352"/>
    </location>
</feature>
<dbReference type="OMA" id="TCSYSHE"/>
<dbReference type="KEGG" id="dwi:6648872"/>
<dbReference type="HOGENOM" id="CLU_814512_0_0_1"/>
<gene>
    <name evidence="3" type="primary">Dwil\GK25205</name>
    <name evidence="3" type="ORF">Dwil_GK25205</name>
</gene>
<dbReference type="STRING" id="7260.B4NEW3"/>
<accession>B4NEW3</accession>
<feature type="compositionally biased region" description="Acidic residues" evidence="1">
    <location>
        <begin position="121"/>
        <end position="139"/>
    </location>
</feature>
<feature type="signal peptide" evidence="2">
    <location>
        <begin position="1"/>
        <end position="19"/>
    </location>
</feature>
<feature type="compositionally biased region" description="Polar residues" evidence="1">
    <location>
        <begin position="250"/>
        <end position="267"/>
    </location>
</feature>
<dbReference type="FunCoup" id="B4NEW3">
    <property type="interactions" value="7"/>
</dbReference>
<dbReference type="InParanoid" id="B4NEW3"/>
<evidence type="ECO:0000256" key="1">
    <source>
        <dbReference type="SAM" id="MobiDB-lite"/>
    </source>
</evidence>
<evidence type="ECO:0000313" key="3">
    <source>
        <dbReference type="EMBL" id="EDW82282.1"/>
    </source>
</evidence>
<dbReference type="AlphaFoldDB" id="B4NEW3"/>
<feature type="region of interest" description="Disordered" evidence="1">
    <location>
        <begin position="62"/>
        <end position="82"/>
    </location>
</feature>
<name>B4NEW3_DROWI</name>
<evidence type="ECO:0000256" key="2">
    <source>
        <dbReference type="SAM" id="SignalP"/>
    </source>
</evidence>
<dbReference type="Proteomes" id="UP000007798">
    <property type="component" value="Unassembled WGS sequence"/>
</dbReference>
<feature type="chain" id="PRO_5002819854" evidence="2">
    <location>
        <begin position="20"/>
        <end position="352"/>
    </location>
</feature>
<keyword evidence="2" id="KW-0732">Signal</keyword>
<feature type="region of interest" description="Disordered" evidence="1">
    <location>
        <begin position="115"/>
        <end position="150"/>
    </location>
</feature>
<protein>
    <submittedName>
        <fullName evidence="3">Uncharacterized protein</fullName>
    </submittedName>
</protein>
<evidence type="ECO:0000313" key="4">
    <source>
        <dbReference type="Proteomes" id="UP000007798"/>
    </source>
</evidence>
<sequence>MIWPKLLLITVMAVSMSVSYDRSVNYWEAFAPGKLLQRLDALTQTGDSNGEDTTKIMLAQAKSDDDLPDEHDAHTDDDDDGDAVELSAETASHEEGLNSAEDYERNYEQFVREHFDRATENDDNVDDGVDTDTDVEAESQSDASLEAEASHVQHQRCRRVQKKGQLCEICRHPKNGEVSETCSYSHADQPKQYAYGTESQYRRYRDTDQPTMGSKESKPSSLCVRRLHGKRVCYDCQDSGGNKLERCYDTDQQSKNQKIRNKSSMPTKSVKKMPQAKQSQHTESQKRIYKRTISYSFAQDGSNEDVNATTITPTTTAILSTNPNHHHHRQSSQNHRHRRTQSRQVNGKKPVP</sequence>
<dbReference type="OrthoDB" id="1734063at2759"/>